<feature type="region of interest" description="Disordered" evidence="1">
    <location>
        <begin position="21"/>
        <end position="71"/>
    </location>
</feature>
<keyword evidence="3" id="KW-1185">Reference proteome</keyword>
<dbReference type="EMBL" id="QGKV02001507">
    <property type="protein sequence ID" value="KAF3528198.1"/>
    <property type="molecule type" value="Genomic_DNA"/>
</dbReference>
<reference evidence="2 3" key="1">
    <citation type="journal article" date="2020" name="BMC Genomics">
        <title>Intraspecific diversification of the crop wild relative Brassica cretica Lam. using demographic model selection.</title>
        <authorList>
            <person name="Kioukis A."/>
            <person name="Michalopoulou V.A."/>
            <person name="Briers L."/>
            <person name="Pirintsos S."/>
            <person name="Studholme D.J."/>
            <person name="Pavlidis P."/>
            <person name="Sarris P.F."/>
        </authorList>
    </citation>
    <scope>NUCLEOTIDE SEQUENCE [LARGE SCALE GENOMIC DNA]</scope>
    <source>
        <strain evidence="3">cv. PFS-1207/04</strain>
    </source>
</reference>
<evidence type="ECO:0000256" key="1">
    <source>
        <dbReference type="SAM" id="MobiDB-lite"/>
    </source>
</evidence>
<comment type="caution">
    <text evidence="2">The sequence shown here is derived from an EMBL/GenBank/DDBJ whole genome shotgun (WGS) entry which is preliminary data.</text>
</comment>
<proteinExistence type="predicted"/>
<evidence type="ECO:0000313" key="3">
    <source>
        <dbReference type="Proteomes" id="UP000266723"/>
    </source>
</evidence>
<accession>A0ABQ7B7G5</accession>
<organism evidence="2 3">
    <name type="scientific">Brassica cretica</name>
    <name type="common">Mustard</name>
    <dbReference type="NCBI Taxonomy" id="69181"/>
    <lineage>
        <taxon>Eukaryota</taxon>
        <taxon>Viridiplantae</taxon>
        <taxon>Streptophyta</taxon>
        <taxon>Embryophyta</taxon>
        <taxon>Tracheophyta</taxon>
        <taxon>Spermatophyta</taxon>
        <taxon>Magnoliopsida</taxon>
        <taxon>eudicotyledons</taxon>
        <taxon>Gunneridae</taxon>
        <taxon>Pentapetalae</taxon>
        <taxon>rosids</taxon>
        <taxon>malvids</taxon>
        <taxon>Brassicales</taxon>
        <taxon>Brassicaceae</taxon>
        <taxon>Brassiceae</taxon>
        <taxon>Brassica</taxon>
    </lineage>
</organism>
<dbReference type="Proteomes" id="UP000266723">
    <property type="component" value="Unassembled WGS sequence"/>
</dbReference>
<sequence>MDPQFQHLPPLKKLRLMQRDLERAHQQQQLPSQYEKVKSLQLPAKKSKQSRDDDDATTYPLSSGKEENMGD</sequence>
<gene>
    <name evidence="2" type="ORF">DY000_02043043</name>
</gene>
<name>A0ABQ7B7G5_BRACR</name>
<evidence type="ECO:0000313" key="2">
    <source>
        <dbReference type="EMBL" id="KAF3528198.1"/>
    </source>
</evidence>
<protein>
    <submittedName>
        <fullName evidence="2">Uncharacterized protein</fullName>
    </submittedName>
</protein>